<evidence type="ECO:0000313" key="8">
    <source>
        <dbReference type="Proteomes" id="UP001501371"/>
    </source>
</evidence>
<dbReference type="InterPro" id="IPR050109">
    <property type="entry name" value="HTH-type_TetR-like_transc_reg"/>
</dbReference>
<evidence type="ECO:0000256" key="4">
    <source>
        <dbReference type="PROSITE-ProRule" id="PRU00335"/>
    </source>
</evidence>
<evidence type="ECO:0000256" key="5">
    <source>
        <dbReference type="SAM" id="MobiDB-lite"/>
    </source>
</evidence>
<dbReference type="InterPro" id="IPR036271">
    <property type="entry name" value="Tet_transcr_reg_TetR-rel_C_sf"/>
</dbReference>
<proteinExistence type="predicted"/>
<evidence type="ECO:0000259" key="6">
    <source>
        <dbReference type="PROSITE" id="PS50977"/>
    </source>
</evidence>
<keyword evidence="2 4" id="KW-0238">DNA-binding</keyword>
<dbReference type="InterPro" id="IPR001647">
    <property type="entry name" value="HTH_TetR"/>
</dbReference>
<feature type="region of interest" description="Disordered" evidence="5">
    <location>
        <begin position="188"/>
        <end position="245"/>
    </location>
</feature>
<dbReference type="PROSITE" id="PS50977">
    <property type="entry name" value="HTH_TETR_2"/>
    <property type="match status" value="1"/>
</dbReference>
<accession>A0ABN1VA22</accession>
<dbReference type="EMBL" id="BAAAKV010000098">
    <property type="protein sequence ID" value="GAA1198947.1"/>
    <property type="molecule type" value="Genomic_DNA"/>
</dbReference>
<keyword evidence="8" id="KW-1185">Reference proteome</keyword>
<evidence type="ECO:0000256" key="2">
    <source>
        <dbReference type="ARBA" id="ARBA00023125"/>
    </source>
</evidence>
<dbReference type="PANTHER" id="PTHR30055">
    <property type="entry name" value="HTH-TYPE TRANSCRIPTIONAL REGULATOR RUTR"/>
    <property type="match status" value="1"/>
</dbReference>
<dbReference type="SUPFAM" id="SSF48498">
    <property type="entry name" value="Tetracyclin repressor-like, C-terminal domain"/>
    <property type="match status" value="1"/>
</dbReference>
<dbReference type="InterPro" id="IPR023772">
    <property type="entry name" value="DNA-bd_HTH_TetR-type_CS"/>
</dbReference>
<dbReference type="PROSITE" id="PS01081">
    <property type="entry name" value="HTH_TETR_1"/>
    <property type="match status" value="1"/>
</dbReference>
<dbReference type="Gene3D" id="1.10.357.10">
    <property type="entry name" value="Tetracycline Repressor, domain 2"/>
    <property type="match status" value="1"/>
</dbReference>
<dbReference type="PANTHER" id="PTHR30055:SF234">
    <property type="entry name" value="HTH-TYPE TRANSCRIPTIONAL REGULATOR BETI"/>
    <property type="match status" value="1"/>
</dbReference>
<comment type="caution">
    <text evidence="7">The sequence shown here is derived from an EMBL/GenBank/DDBJ whole genome shotgun (WGS) entry which is preliminary data.</text>
</comment>
<dbReference type="PRINTS" id="PR00455">
    <property type="entry name" value="HTHTETR"/>
</dbReference>
<feature type="DNA-binding region" description="H-T-H motif" evidence="4">
    <location>
        <begin position="36"/>
        <end position="55"/>
    </location>
</feature>
<evidence type="ECO:0000313" key="7">
    <source>
        <dbReference type="EMBL" id="GAA1198947.1"/>
    </source>
</evidence>
<gene>
    <name evidence="7" type="ORF">GCM10009654_64480</name>
</gene>
<sequence>MAQRGAGARRDAGATRQALLDAAAALFAERGFEGTTVRDIARRAEVNQALVFRYFGSKEGLFEQVMAGVGRELLAGTPAGGILAAVLEGLLAPAAERDASLEAFLRSSGDTGAVSSVRRELGEEYARALITLTDAPNAALRADLVLAWVVGIGLLRVVAPKEPLSTADPAEVSSLVLEAVGTLLERVDRRPAPDRARGERPVGELPRGGPEDRRARGAHRADGDATRAPRTPRARPEAVPQPQDG</sequence>
<feature type="compositionally biased region" description="Basic and acidic residues" evidence="5">
    <location>
        <begin position="209"/>
        <end position="227"/>
    </location>
</feature>
<dbReference type="Pfam" id="PF00440">
    <property type="entry name" value="TetR_N"/>
    <property type="match status" value="1"/>
</dbReference>
<keyword evidence="1" id="KW-0805">Transcription regulation</keyword>
<dbReference type="InterPro" id="IPR009057">
    <property type="entry name" value="Homeodomain-like_sf"/>
</dbReference>
<evidence type="ECO:0000256" key="3">
    <source>
        <dbReference type="ARBA" id="ARBA00023163"/>
    </source>
</evidence>
<name>A0ABN1VA22_9ACTN</name>
<dbReference type="SUPFAM" id="SSF46689">
    <property type="entry name" value="Homeodomain-like"/>
    <property type="match status" value="1"/>
</dbReference>
<evidence type="ECO:0000256" key="1">
    <source>
        <dbReference type="ARBA" id="ARBA00023015"/>
    </source>
</evidence>
<dbReference type="InterPro" id="IPR041678">
    <property type="entry name" value="TetR_C_16"/>
</dbReference>
<dbReference type="Proteomes" id="UP001501371">
    <property type="component" value="Unassembled WGS sequence"/>
</dbReference>
<protein>
    <recommendedName>
        <fullName evidence="6">HTH tetR-type domain-containing protein</fullName>
    </recommendedName>
</protein>
<organism evidence="7 8">
    <name type="scientific">Streptomyces hebeiensis</name>
    <dbReference type="NCBI Taxonomy" id="229486"/>
    <lineage>
        <taxon>Bacteria</taxon>
        <taxon>Bacillati</taxon>
        <taxon>Actinomycetota</taxon>
        <taxon>Actinomycetes</taxon>
        <taxon>Kitasatosporales</taxon>
        <taxon>Streptomycetaceae</taxon>
        <taxon>Streptomyces</taxon>
    </lineage>
</organism>
<feature type="compositionally biased region" description="Basic and acidic residues" evidence="5">
    <location>
        <begin position="188"/>
        <end position="202"/>
    </location>
</feature>
<feature type="domain" description="HTH tetR-type" evidence="6">
    <location>
        <begin position="13"/>
        <end position="73"/>
    </location>
</feature>
<reference evidence="7 8" key="1">
    <citation type="journal article" date="2019" name="Int. J. Syst. Evol. Microbiol.">
        <title>The Global Catalogue of Microorganisms (GCM) 10K type strain sequencing project: providing services to taxonomists for standard genome sequencing and annotation.</title>
        <authorList>
            <consortium name="The Broad Institute Genomics Platform"/>
            <consortium name="The Broad Institute Genome Sequencing Center for Infectious Disease"/>
            <person name="Wu L."/>
            <person name="Ma J."/>
        </authorList>
    </citation>
    <scope>NUCLEOTIDE SEQUENCE [LARGE SCALE GENOMIC DNA]</scope>
    <source>
        <strain evidence="7 8">JCM 12696</strain>
    </source>
</reference>
<keyword evidence="3" id="KW-0804">Transcription</keyword>
<dbReference type="Pfam" id="PF17920">
    <property type="entry name" value="TetR_C_16"/>
    <property type="match status" value="1"/>
</dbReference>
<dbReference type="RefSeq" id="WP_344284635.1">
    <property type="nucleotide sequence ID" value="NZ_BAAAKV010000098.1"/>
</dbReference>